<proteinExistence type="predicted"/>
<organism evidence="1 2">
    <name type="scientific">Iningainema tapete BLCC-T55</name>
    <dbReference type="NCBI Taxonomy" id="2748662"/>
    <lineage>
        <taxon>Bacteria</taxon>
        <taxon>Bacillati</taxon>
        <taxon>Cyanobacteriota</taxon>
        <taxon>Cyanophyceae</taxon>
        <taxon>Nostocales</taxon>
        <taxon>Scytonemataceae</taxon>
        <taxon>Iningainema tapete</taxon>
    </lineage>
</organism>
<dbReference type="EMBL" id="JACXAE010000080">
    <property type="protein sequence ID" value="MBD2775425.1"/>
    <property type="molecule type" value="Genomic_DNA"/>
</dbReference>
<keyword evidence="2" id="KW-1185">Reference proteome</keyword>
<evidence type="ECO:0000313" key="1">
    <source>
        <dbReference type="EMBL" id="MBD2775425.1"/>
    </source>
</evidence>
<evidence type="ECO:0000313" key="2">
    <source>
        <dbReference type="Proteomes" id="UP000629098"/>
    </source>
</evidence>
<name>A0A8J7CFU9_9CYAN</name>
<dbReference type="Proteomes" id="UP000629098">
    <property type="component" value="Unassembled WGS sequence"/>
</dbReference>
<reference evidence="1" key="1">
    <citation type="submission" date="2020-09" db="EMBL/GenBank/DDBJ databases">
        <title>Iningainema tapete sp. nov. (Scytonemataceae, Cyanobacteria) from greenhouses in central Florida (USA) produces two types of nodularin with biosynthetic potential for microcystin-LR and anabaenopeptins.</title>
        <authorList>
            <person name="Berthold D.E."/>
            <person name="Lefler F.W."/>
            <person name="Huang I.-S."/>
            <person name="Abdulla H."/>
            <person name="Zimba P.V."/>
            <person name="Laughinghouse H.D. IV."/>
        </authorList>
    </citation>
    <scope>NUCLEOTIDE SEQUENCE</scope>
    <source>
        <strain evidence="1">BLCCT55</strain>
    </source>
</reference>
<comment type="caution">
    <text evidence="1">The sequence shown here is derived from an EMBL/GenBank/DDBJ whole genome shotgun (WGS) entry which is preliminary data.</text>
</comment>
<accession>A0A8J7CFU9</accession>
<sequence length="220" mass="24355">MLTTESLTEAQWQIAHAIALTLVKDNTDVNELGKAIAYLRASINQPNAGAKFFKYLKTLVSNDRQIGHSGKTPGYYRSIERTCSQYLQSEANAQTMLQILGWAARLMRYYKDAAPIEDITLPSTSLPKRESQLEQGSERQAEIASVIQSRNFALDQTLDATVLGIKGIKVTYEILGTIKLTEKEPKKADSLKEGQVVKVKITALKEDGSIKSVKCVCNCI</sequence>
<dbReference type="AlphaFoldDB" id="A0A8J7CFU9"/>
<protein>
    <submittedName>
        <fullName evidence="1">Uncharacterized protein</fullName>
    </submittedName>
</protein>
<dbReference type="RefSeq" id="WP_190833808.1">
    <property type="nucleotide sequence ID" value="NZ_CAWPPI010000080.1"/>
</dbReference>
<gene>
    <name evidence="1" type="ORF">ICL16_26030</name>
</gene>